<name>A0A481S2Y4_9CAUD</name>
<dbReference type="EMBL" id="MK411820">
    <property type="protein sequence ID" value="QBG78735.1"/>
    <property type="molecule type" value="Genomic_DNA"/>
</dbReference>
<evidence type="ECO:0000313" key="2">
    <source>
        <dbReference type="Proteomes" id="UP000291908"/>
    </source>
</evidence>
<proteinExistence type="predicted"/>
<evidence type="ECO:0000313" key="1">
    <source>
        <dbReference type="EMBL" id="QBG78735.1"/>
    </source>
</evidence>
<dbReference type="Proteomes" id="UP000291908">
    <property type="component" value="Genome"/>
</dbReference>
<protein>
    <submittedName>
        <fullName evidence="1">Uncharacterized protein</fullName>
    </submittedName>
</protein>
<accession>A0A481S2Y4</accession>
<organism evidence="1 2">
    <name type="scientific">Acinetobacter phage vB_AbaS_D0</name>
    <dbReference type="NCBI Taxonomy" id="2510492"/>
    <lineage>
        <taxon>Viruses</taxon>
        <taxon>Duplodnaviria</taxon>
        <taxon>Heunggongvirae</taxon>
        <taxon>Uroviricota</taxon>
        <taxon>Caudoviricetes</taxon>
        <taxon>Lokivirus</taxon>
        <taxon>Lokivirus IMEAB3</taxon>
    </lineage>
</organism>
<gene>
    <name evidence="1" type="ORF">vBAbaSD0_41</name>
</gene>
<reference evidence="1 2" key="1">
    <citation type="submission" date="2019-01" db="EMBL/GenBank/DDBJ databases">
        <authorList>
            <person name="Yuan Y."/>
            <person name="Xu Y."/>
        </authorList>
    </citation>
    <scope>NUCLEOTIDE SEQUENCE [LARGE SCALE GENOMIC DNA]</scope>
</reference>
<sequence>MVSKFEQPDFTAQDAATYKANIDNSIRVLAETGKQFAAREMATPAMGVTIEAGLLMDGTVVVAQNVTGIGAPSANPRIDRIYFDLNLRQFQRVVGAEAATPTKPALPFGVFPVCSIYMTVGQTSIVNANITDERTMIAAPAAFFAGDGYTSIVDAAGLLRMIIGKAGVDNRFIMRLQNDTDAKFVIQNSSGADTHYQQADGVTYYNVASAVLDKSAGGAFYIKQAGSTRMTIDSSTISAYVNLVPNVANTRTLGTSSLPWGFIFSSVVNLGGSNAPTIRTGVGAPEGVQASPVGSLYLRTGGGAATTLYVKESGGTGNTGWVAK</sequence>